<accession>S8FD07</accession>
<organism evidence="1 2">
    <name type="scientific">Fomitopsis schrenkii</name>
    <name type="common">Brown rot fungus</name>
    <dbReference type="NCBI Taxonomy" id="2126942"/>
    <lineage>
        <taxon>Eukaryota</taxon>
        <taxon>Fungi</taxon>
        <taxon>Dikarya</taxon>
        <taxon>Basidiomycota</taxon>
        <taxon>Agaricomycotina</taxon>
        <taxon>Agaricomycetes</taxon>
        <taxon>Polyporales</taxon>
        <taxon>Fomitopsis</taxon>
    </lineage>
</organism>
<sequence length="110" mass="12420">MNSDTDPDFDIDFDSGLLKSDVDFQYGTSMQRSLDFLQPGIQGAMRGIETMVKLLRLRTNRGWNMDQGKPYAWTRSYKPVPYRAPFMGASALGTAGLLPRYVQQYSSTLP</sequence>
<dbReference type="InParanoid" id="S8FD07"/>
<name>S8FD07_FOMSC</name>
<evidence type="ECO:0000313" key="2">
    <source>
        <dbReference type="Proteomes" id="UP000015241"/>
    </source>
</evidence>
<dbReference type="AlphaFoldDB" id="S8FD07"/>
<dbReference type="HOGENOM" id="CLU_2171103_0_0_1"/>
<dbReference type="Proteomes" id="UP000015241">
    <property type="component" value="Unassembled WGS sequence"/>
</dbReference>
<protein>
    <submittedName>
        <fullName evidence="1">Uncharacterized protein</fullName>
    </submittedName>
</protein>
<proteinExistence type="predicted"/>
<keyword evidence="2" id="KW-1185">Reference proteome</keyword>
<gene>
    <name evidence="1" type="ORF">FOMPIDRAFT_1053322</name>
</gene>
<dbReference type="EMBL" id="KE504189">
    <property type="protein sequence ID" value="EPS96389.1"/>
    <property type="molecule type" value="Genomic_DNA"/>
</dbReference>
<evidence type="ECO:0000313" key="1">
    <source>
        <dbReference type="EMBL" id="EPS96389.1"/>
    </source>
</evidence>
<reference evidence="1 2" key="1">
    <citation type="journal article" date="2012" name="Science">
        <title>The Paleozoic origin of enzymatic lignin decomposition reconstructed from 31 fungal genomes.</title>
        <authorList>
            <person name="Floudas D."/>
            <person name="Binder M."/>
            <person name="Riley R."/>
            <person name="Barry K."/>
            <person name="Blanchette R.A."/>
            <person name="Henrissat B."/>
            <person name="Martinez A.T."/>
            <person name="Otillar R."/>
            <person name="Spatafora J.W."/>
            <person name="Yadav J.S."/>
            <person name="Aerts A."/>
            <person name="Benoit I."/>
            <person name="Boyd A."/>
            <person name="Carlson A."/>
            <person name="Copeland A."/>
            <person name="Coutinho P.M."/>
            <person name="de Vries R.P."/>
            <person name="Ferreira P."/>
            <person name="Findley K."/>
            <person name="Foster B."/>
            <person name="Gaskell J."/>
            <person name="Glotzer D."/>
            <person name="Gorecki P."/>
            <person name="Heitman J."/>
            <person name="Hesse C."/>
            <person name="Hori C."/>
            <person name="Igarashi K."/>
            <person name="Jurgens J.A."/>
            <person name="Kallen N."/>
            <person name="Kersten P."/>
            <person name="Kohler A."/>
            <person name="Kuees U."/>
            <person name="Kumar T.K.A."/>
            <person name="Kuo A."/>
            <person name="LaButti K."/>
            <person name="Larrondo L.F."/>
            <person name="Lindquist E."/>
            <person name="Ling A."/>
            <person name="Lombard V."/>
            <person name="Lucas S."/>
            <person name="Lundell T."/>
            <person name="Martin R."/>
            <person name="McLaughlin D.J."/>
            <person name="Morgenstern I."/>
            <person name="Morin E."/>
            <person name="Murat C."/>
            <person name="Nagy L.G."/>
            <person name="Nolan M."/>
            <person name="Ohm R.A."/>
            <person name="Patyshakuliyeva A."/>
            <person name="Rokas A."/>
            <person name="Ruiz-Duenas F.J."/>
            <person name="Sabat G."/>
            <person name="Salamov A."/>
            <person name="Samejima M."/>
            <person name="Schmutz J."/>
            <person name="Slot J.C."/>
            <person name="St John F."/>
            <person name="Stenlid J."/>
            <person name="Sun H."/>
            <person name="Sun S."/>
            <person name="Syed K."/>
            <person name="Tsang A."/>
            <person name="Wiebenga A."/>
            <person name="Young D."/>
            <person name="Pisabarro A."/>
            <person name="Eastwood D.C."/>
            <person name="Martin F."/>
            <person name="Cullen D."/>
            <person name="Grigoriev I.V."/>
            <person name="Hibbett D.S."/>
        </authorList>
    </citation>
    <scope>NUCLEOTIDE SEQUENCE</scope>
    <source>
        <strain evidence="2">FP-58527</strain>
    </source>
</reference>